<protein>
    <submittedName>
        <fullName evidence="1">Uncharacterized protein</fullName>
    </submittedName>
</protein>
<dbReference type="EMBL" id="GL888175">
    <property type="protein sequence ID" value="EGI66032.1"/>
    <property type="molecule type" value="Genomic_DNA"/>
</dbReference>
<sequence length="132" mass="14641">MHVLALQRVAPRGGQPRFDLGWTVTVLVSQQTSSRASSISSFARRSLPGYVDHLGPRISYDRRASARRSGSCEWRVLYRGDAIDVTRNDLKGNPMNAAPSPVDRVHRCAVGRAGALEEPPSNERRGLFRNEL</sequence>
<proteinExistence type="predicted"/>
<organism evidence="2">
    <name type="scientific">Acromyrmex echinatior</name>
    <name type="common">Panamanian leafcutter ant</name>
    <name type="synonym">Acromyrmex octospinosus echinatior</name>
    <dbReference type="NCBI Taxonomy" id="103372"/>
    <lineage>
        <taxon>Eukaryota</taxon>
        <taxon>Metazoa</taxon>
        <taxon>Ecdysozoa</taxon>
        <taxon>Arthropoda</taxon>
        <taxon>Hexapoda</taxon>
        <taxon>Insecta</taxon>
        <taxon>Pterygota</taxon>
        <taxon>Neoptera</taxon>
        <taxon>Endopterygota</taxon>
        <taxon>Hymenoptera</taxon>
        <taxon>Apocrita</taxon>
        <taxon>Aculeata</taxon>
        <taxon>Formicoidea</taxon>
        <taxon>Formicidae</taxon>
        <taxon>Myrmicinae</taxon>
        <taxon>Acromyrmex</taxon>
    </lineage>
</organism>
<evidence type="ECO:0000313" key="2">
    <source>
        <dbReference type="Proteomes" id="UP000007755"/>
    </source>
</evidence>
<keyword evidence="2" id="KW-1185">Reference proteome</keyword>
<name>F4WIA1_ACREC</name>
<dbReference type="AlphaFoldDB" id="F4WIA1"/>
<dbReference type="InParanoid" id="F4WIA1"/>
<evidence type="ECO:0000313" key="1">
    <source>
        <dbReference type="EMBL" id="EGI66032.1"/>
    </source>
</evidence>
<gene>
    <name evidence="1" type="ORF">G5I_05423</name>
</gene>
<reference evidence="1" key="1">
    <citation type="submission" date="2011-02" db="EMBL/GenBank/DDBJ databases">
        <title>The genome of the leaf-cutting ant Acromyrmex echinatior suggests key adaptations to social evolution and fungus farming.</title>
        <authorList>
            <person name="Nygaard S."/>
            <person name="Zhang G."/>
        </authorList>
    </citation>
    <scope>NUCLEOTIDE SEQUENCE</scope>
</reference>
<dbReference type="Proteomes" id="UP000007755">
    <property type="component" value="Unassembled WGS sequence"/>
</dbReference>
<accession>F4WIA1</accession>